<proteinExistence type="predicted"/>
<dbReference type="PANTHER" id="PTHR24216">
    <property type="entry name" value="PAXILLIN-RELATED"/>
    <property type="match status" value="1"/>
</dbReference>
<sequence>MSTISNSNRPDEGPPSAPPDIVTAPTAIPPPSPARCESVGVGPDRNALGSDALEASRPIPYNHKLRSYKSAKESPNPSVESAADIKKFIRSCGPSPSPGPKRKSSPARTIFEGDQLTFMEPAPAAVIDMDCESAASTPRSVRPSLVSQLPVQPLACTPSVTPISESCEPILNLPSREPTPVPLQPIPSIPEAAQIARVMYECTLSSAFESLGKGFAFPMPFPEREAITKVLPDIFLHFQTELHCRIKPVEGRPIPLAPSECDVWAEVFIAAHSFASELSHYLKRMGLSNIPDSAQPSPIALSLPTIPFPIPPHSFSTDKLIGTADTIQAAVYAIQGKIITDSNTLDIAHNLVRVKLAGAVSVEGRGSAAPSGALAAPCENLPDRAGHGTALAYMDAAPPSALGLSLGVTGLDPYGPYGQPTTYDSFGTPPITDPIQDPHSFSQISWATSTAPPHETHPVEDSVHPSPAPAPVPIPSKSQLPSGPPEISEFTKVSRKRKGKNKGFSSSVQTPKKSFAAVASSSLPVSGIQCELAKINKSSSAPAALPSGVLSTKPKQAKQNSPMPSGNLDLIIKVSTDPDRKLILSRANMPDSHHGLMRLVTHFNNLVNSKEYKGKTSITPVQFSYGTNGNCYISFSLATKIEEVELFHSALASCIGISGQFIILRAGKWTKLMISHVPVWCADPITGEEHHKVNTKNDLMMLLQLFIPNDLLDEFPVQDVQFLRPLDYICKTEPGGHETIVLSVKDKSGKCPGCKKDHPFGDLECPTRGRYTPTLANVLRMEGFTGSCIPAPVHHSLAASGTSTRTPCPSTTAPGLINTEALAPAPPDTSHEEDAEMAASC</sequence>
<accession>A0A5N5Q8I9</accession>
<evidence type="ECO:0000256" key="1">
    <source>
        <dbReference type="SAM" id="MobiDB-lite"/>
    </source>
</evidence>
<dbReference type="AlphaFoldDB" id="A0A5N5Q8I9"/>
<dbReference type="EMBL" id="SSOP01000572">
    <property type="protein sequence ID" value="KAB5588100.1"/>
    <property type="molecule type" value="Genomic_DNA"/>
</dbReference>
<feature type="compositionally biased region" description="Polar residues" evidence="1">
    <location>
        <begin position="800"/>
        <end position="813"/>
    </location>
</feature>
<feature type="region of interest" description="Disordered" evidence="1">
    <location>
        <begin position="541"/>
        <end position="567"/>
    </location>
</feature>
<gene>
    <name evidence="2" type="ORF">CTheo_8459</name>
</gene>
<feature type="region of interest" description="Disordered" evidence="1">
    <location>
        <begin position="448"/>
        <end position="509"/>
    </location>
</feature>
<feature type="compositionally biased region" description="Basic and acidic residues" evidence="1">
    <location>
        <begin position="454"/>
        <end position="463"/>
    </location>
</feature>
<organism evidence="2 3">
    <name type="scientific">Ceratobasidium theobromae</name>
    <dbReference type="NCBI Taxonomy" id="1582974"/>
    <lineage>
        <taxon>Eukaryota</taxon>
        <taxon>Fungi</taxon>
        <taxon>Dikarya</taxon>
        <taxon>Basidiomycota</taxon>
        <taxon>Agaricomycotina</taxon>
        <taxon>Agaricomycetes</taxon>
        <taxon>Cantharellales</taxon>
        <taxon>Ceratobasidiaceae</taxon>
        <taxon>Ceratobasidium</taxon>
    </lineage>
</organism>
<evidence type="ECO:0000313" key="2">
    <source>
        <dbReference type="EMBL" id="KAB5588100.1"/>
    </source>
</evidence>
<reference evidence="2 3" key="1">
    <citation type="journal article" date="2019" name="Fungal Biol. Biotechnol.">
        <title>Draft genome sequence of fastidious pathogen Ceratobasidium theobromae, which causes vascular-streak dieback in Theobroma cacao.</title>
        <authorList>
            <person name="Ali S.S."/>
            <person name="Asman A."/>
            <person name="Shao J."/>
            <person name="Firmansyah A.P."/>
            <person name="Susilo A.W."/>
            <person name="Rosmana A."/>
            <person name="McMahon P."/>
            <person name="Junaid M."/>
            <person name="Guest D."/>
            <person name="Kheng T.Y."/>
            <person name="Meinhardt L.W."/>
            <person name="Bailey B.A."/>
        </authorList>
    </citation>
    <scope>NUCLEOTIDE SEQUENCE [LARGE SCALE GENOMIC DNA]</scope>
    <source>
        <strain evidence="2 3">CT2</strain>
    </source>
</reference>
<protein>
    <submittedName>
        <fullName evidence="2">Uncharacterized protein</fullName>
    </submittedName>
</protein>
<dbReference type="Proteomes" id="UP000383932">
    <property type="component" value="Unassembled WGS sequence"/>
</dbReference>
<comment type="caution">
    <text evidence="2">The sequence shown here is derived from an EMBL/GenBank/DDBJ whole genome shotgun (WGS) entry which is preliminary data.</text>
</comment>
<feature type="region of interest" description="Disordered" evidence="1">
    <location>
        <begin position="1"/>
        <end position="81"/>
    </location>
</feature>
<evidence type="ECO:0000313" key="3">
    <source>
        <dbReference type="Proteomes" id="UP000383932"/>
    </source>
</evidence>
<feature type="compositionally biased region" description="Acidic residues" evidence="1">
    <location>
        <begin position="831"/>
        <end position="841"/>
    </location>
</feature>
<name>A0A5N5Q8I9_9AGAM</name>
<feature type="region of interest" description="Disordered" evidence="1">
    <location>
        <begin position="800"/>
        <end position="841"/>
    </location>
</feature>
<dbReference type="PANTHER" id="PTHR24216:SF65">
    <property type="entry name" value="PAXILLIN-LIKE PROTEIN 1"/>
    <property type="match status" value="1"/>
</dbReference>
<feature type="compositionally biased region" description="Polar residues" evidence="1">
    <location>
        <begin position="549"/>
        <end position="564"/>
    </location>
</feature>
<keyword evidence="3" id="KW-1185">Reference proteome</keyword>